<organism evidence="2 3">
    <name type="scientific">Cirrhinus molitorella</name>
    <name type="common">mud carp</name>
    <dbReference type="NCBI Taxonomy" id="172907"/>
    <lineage>
        <taxon>Eukaryota</taxon>
        <taxon>Metazoa</taxon>
        <taxon>Chordata</taxon>
        <taxon>Craniata</taxon>
        <taxon>Vertebrata</taxon>
        <taxon>Euteleostomi</taxon>
        <taxon>Actinopterygii</taxon>
        <taxon>Neopterygii</taxon>
        <taxon>Teleostei</taxon>
        <taxon>Ostariophysi</taxon>
        <taxon>Cypriniformes</taxon>
        <taxon>Cyprinidae</taxon>
        <taxon>Labeoninae</taxon>
        <taxon>Labeonini</taxon>
        <taxon>Cirrhinus</taxon>
    </lineage>
</organism>
<keyword evidence="1" id="KW-0472">Membrane</keyword>
<gene>
    <name evidence="2" type="ORF">QQF64_015581</name>
</gene>
<protein>
    <recommendedName>
        <fullName evidence="4">Cytochrome c oxidase assembly factor 1 homolog</fullName>
    </recommendedName>
</protein>
<keyword evidence="1" id="KW-0812">Transmembrane</keyword>
<proteinExistence type="predicted"/>
<dbReference type="Proteomes" id="UP001558613">
    <property type="component" value="Unassembled WGS sequence"/>
</dbReference>
<dbReference type="PANTHER" id="PTHR47148:SF1">
    <property type="entry name" value="CYTOCHROME C OXIDASE ASSEMBLY FACTOR 1 HOMOLOG"/>
    <property type="match status" value="1"/>
</dbReference>
<reference evidence="2 3" key="1">
    <citation type="submission" date="2023-09" db="EMBL/GenBank/DDBJ databases">
        <authorList>
            <person name="Wang M."/>
        </authorList>
    </citation>
    <scope>NUCLEOTIDE SEQUENCE [LARGE SCALE GENOMIC DNA]</scope>
    <source>
        <strain evidence="2">GT-2023</strain>
        <tissue evidence="2">Liver</tissue>
    </source>
</reference>
<evidence type="ECO:0000313" key="2">
    <source>
        <dbReference type="EMBL" id="KAL1280981.1"/>
    </source>
</evidence>
<keyword evidence="3" id="KW-1185">Reference proteome</keyword>
<dbReference type="PANTHER" id="PTHR47148">
    <property type="entry name" value="CYTOCHROME C OXIDASE ASSEMBLY FACTOR 1 HOMOLOG"/>
    <property type="match status" value="1"/>
</dbReference>
<accession>A0ABR3NW45</accession>
<name>A0ABR3NW45_9TELE</name>
<evidence type="ECO:0008006" key="4">
    <source>
        <dbReference type="Google" id="ProtNLM"/>
    </source>
</evidence>
<evidence type="ECO:0000313" key="3">
    <source>
        <dbReference type="Proteomes" id="UP001558613"/>
    </source>
</evidence>
<evidence type="ECO:0000256" key="1">
    <source>
        <dbReference type="SAM" id="Phobius"/>
    </source>
</evidence>
<feature type="transmembrane region" description="Helical" evidence="1">
    <location>
        <begin position="44"/>
        <end position="66"/>
    </location>
</feature>
<keyword evidence="1" id="KW-1133">Transmembrane helix</keyword>
<sequence length="171" mass="19515">MTIHRGLNVFFRLYSSINNKCDDFTSSQLKFAPSEVRMSRSTSLLQQMTIFVTVVTGGGCAMMYYLMQKNFARSEYYRQALEQLNNNSTAMAGLGAPPLKIHNIHLSDRHNRIDHSSAQLKIPVTGSKTGGYLYTTSTRDAIVNRWHLQQVFLKLREGEIIEIFNKTESEE</sequence>
<comment type="caution">
    <text evidence="2">The sequence shown here is derived from an EMBL/GenBank/DDBJ whole genome shotgun (WGS) entry which is preliminary data.</text>
</comment>
<dbReference type="EMBL" id="JAYMGO010000002">
    <property type="protein sequence ID" value="KAL1280981.1"/>
    <property type="molecule type" value="Genomic_DNA"/>
</dbReference>
<dbReference type="Pfam" id="PF08695">
    <property type="entry name" value="Coa1"/>
    <property type="match status" value="1"/>
</dbReference>
<dbReference type="InterPro" id="IPR014807">
    <property type="entry name" value="Coa1"/>
</dbReference>